<evidence type="ECO:0000256" key="7">
    <source>
        <dbReference type="ARBA" id="ARBA00056079"/>
    </source>
</evidence>
<evidence type="ECO:0000313" key="11">
    <source>
        <dbReference type="Proteomes" id="UP000191024"/>
    </source>
</evidence>
<dbReference type="GO" id="GO:0005829">
    <property type="term" value="C:cytosol"/>
    <property type="evidence" value="ECO:0007669"/>
    <property type="project" value="TreeGrafter"/>
</dbReference>
<organism evidence="10 11">
    <name type="scientific">Lachancea mirantina</name>
    <dbReference type="NCBI Taxonomy" id="1230905"/>
    <lineage>
        <taxon>Eukaryota</taxon>
        <taxon>Fungi</taxon>
        <taxon>Dikarya</taxon>
        <taxon>Ascomycota</taxon>
        <taxon>Saccharomycotina</taxon>
        <taxon>Saccharomycetes</taxon>
        <taxon>Saccharomycetales</taxon>
        <taxon>Saccharomycetaceae</taxon>
        <taxon>Lachancea</taxon>
    </lineage>
</organism>
<evidence type="ECO:0000259" key="9">
    <source>
        <dbReference type="Pfam" id="PF01979"/>
    </source>
</evidence>
<name>A0A1G4K3Z0_9SACH</name>
<comment type="pathway">
    <text evidence="1 8">Purine metabolism; guanine degradation; xanthine from guanine: step 1/1.</text>
</comment>
<evidence type="ECO:0000256" key="5">
    <source>
        <dbReference type="ARBA" id="ARBA00022833"/>
    </source>
</evidence>
<comment type="catalytic activity">
    <reaction evidence="6 8">
        <text>guanine + H2O + H(+) = xanthine + NH4(+)</text>
        <dbReference type="Rhea" id="RHEA:14665"/>
        <dbReference type="ChEBI" id="CHEBI:15377"/>
        <dbReference type="ChEBI" id="CHEBI:15378"/>
        <dbReference type="ChEBI" id="CHEBI:16235"/>
        <dbReference type="ChEBI" id="CHEBI:17712"/>
        <dbReference type="ChEBI" id="CHEBI:28938"/>
        <dbReference type="EC" id="3.5.4.3"/>
    </reaction>
</comment>
<accession>A0A1G4K3Z0</accession>
<evidence type="ECO:0000256" key="2">
    <source>
        <dbReference type="ARBA" id="ARBA00006745"/>
    </source>
</evidence>
<evidence type="ECO:0000256" key="6">
    <source>
        <dbReference type="ARBA" id="ARBA00051148"/>
    </source>
</evidence>
<comment type="similarity">
    <text evidence="2 8">Belongs to the metallo-dependent hydrolases superfamily. ATZ/TRZ family.</text>
</comment>
<feature type="domain" description="Amidohydrolase-related" evidence="9">
    <location>
        <begin position="84"/>
        <end position="472"/>
    </location>
</feature>
<dbReference type="OrthoDB" id="194468at2759"/>
<dbReference type="FunFam" id="3.20.20.140:FF:000022">
    <property type="entry name" value="Guanine deaminase"/>
    <property type="match status" value="1"/>
</dbReference>
<sequence length="476" mass="53592">MAGGNKEQTKFQVFYGTFVDTPKLDELRVRPRTSVGVSKNGTIAFIKADSENPLQEALEFDKTLQPWEIEVFDTFQEQGSSFFFPGFIDTHVHASQYPNAGIFGTSTLLDWLEKYTFPLESSLADLQIARRVYTRVLDKSLSNGTTTAAYYTTTSSVSSNLMADMCAKRGQRAFIGKVCMDRHAPDYYVETTQESQESLLSVIDHIRNKLRDDKIQPIVTPRFAPCCSRELMSWLGKLASEQDLHIQTHLDENQSEIAWVKELFPESESYSHVYDDHDLLTEKTVLAHCVHLKEEEAALLKRRKCGISHCPISNSSITSGECRVRWLLDQGIKVGLGTDLSGGFSASILATARQSLLVSRHVAMKETDPKYSERAKLSVAEVLFLASYGGAAVLNLEDQVGSFEIGKQFDAQLIDLESPTSNVDVFDWQHLTWNDKQQDKCNFDKFQDLIAKWLFNGDDRNTARVWVASNIVYSSA</sequence>
<dbReference type="STRING" id="1230905.A0A1G4K3Z0"/>
<protein>
    <recommendedName>
        <fullName evidence="8">Guanine deaminase</fullName>
        <shortName evidence="8">Guanase</shortName>
        <ecNumber evidence="8">3.5.4.3</ecNumber>
    </recommendedName>
    <alternativeName>
        <fullName evidence="8">Guanine aminohydrolase</fullName>
    </alternativeName>
</protein>
<comment type="function">
    <text evidence="7 8">Catalyzes the hydrolytic deamination of guanine, producing xanthine and ammonia.</text>
</comment>
<evidence type="ECO:0000313" key="10">
    <source>
        <dbReference type="EMBL" id="SCU98455.1"/>
    </source>
</evidence>
<keyword evidence="4 8" id="KW-0378">Hydrolase</keyword>
<evidence type="ECO:0000256" key="4">
    <source>
        <dbReference type="ARBA" id="ARBA00022801"/>
    </source>
</evidence>
<keyword evidence="3 8" id="KW-0479">Metal-binding</keyword>
<dbReference type="UniPathway" id="UPA00603">
    <property type="reaction ID" value="UER00660"/>
</dbReference>
<dbReference type="GO" id="GO:0008270">
    <property type="term" value="F:zinc ion binding"/>
    <property type="evidence" value="ECO:0007669"/>
    <property type="project" value="UniProtKB-UniRule"/>
</dbReference>
<dbReference type="Proteomes" id="UP000191024">
    <property type="component" value="Chromosome F"/>
</dbReference>
<evidence type="ECO:0000256" key="1">
    <source>
        <dbReference type="ARBA" id="ARBA00004984"/>
    </source>
</evidence>
<dbReference type="InterPro" id="IPR011059">
    <property type="entry name" value="Metal-dep_hydrolase_composite"/>
</dbReference>
<dbReference type="EC" id="3.5.4.3" evidence="8"/>
<dbReference type="GO" id="GO:0008892">
    <property type="term" value="F:guanine deaminase activity"/>
    <property type="evidence" value="ECO:0007669"/>
    <property type="project" value="UniProtKB-UniRule"/>
</dbReference>
<dbReference type="SUPFAM" id="SSF51556">
    <property type="entry name" value="Metallo-dependent hydrolases"/>
    <property type="match status" value="1"/>
</dbReference>
<dbReference type="PANTHER" id="PTHR11271:SF6">
    <property type="entry name" value="GUANINE DEAMINASE"/>
    <property type="match status" value="1"/>
</dbReference>
<comment type="cofactor">
    <cofactor evidence="8">
        <name>Zn(2+)</name>
        <dbReference type="ChEBI" id="CHEBI:29105"/>
    </cofactor>
    <text evidence="8">Binds 1 zinc ion per subunit.</text>
</comment>
<dbReference type="EMBL" id="LT598467">
    <property type="protein sequence ID" value="SCU98455.1"/>
    <property type="molecule type" value="Genomic_DNA"/>
</dbReference>
<reference evidence="11" key="1">
    <citation type="submission" date="2016-03" db="EMBL/GenBank/DDBJ databases">
        <authorList>
            <person name="Devillers H."/>
        </authorList>
    </citation>
    <scope>NUCLEOTIDE SEQUENCE [LARGE SCALE GENOMIC DNA]</scope>
</reference>
<dbReference type="Gene3D" id="3.20.20.140">
    <property type="entry name" value="Metal-dependent hydrolases"/>
    <property type="match status" value="1"/>
</dbReference>
<dbReference type="InterPro" id="IPR014311">
    <property type="entry name" value="Guanine_deaminase"/>
</dbReference>
<proteinExistence type="inferred from homology"/>
<dbReference type="InterPro" id="IPR032466">
    <property type="entry name" value="Metal_Hydrolase"/>
</dbReference>
<keyword evidence="11" id="KW-1185">Reference proteome</keyword>
<dbReference type="Gene3D" id="2.30.40.10">
    <property type="entry name" value="Urease, subunit C, domain 1"/>
    <property type="match status" value="1"/>
</dbReference>
<dbReference type="GO" id="GO:0006147">
    <property type="term" value="P:guanine catabolic process"/>
    <property type="evidence" value="ECO:0007669"/>
    <property type="project" value="UniProtKB-UniRule"/>
</dbReference>
<dbReference type="AlphaFoldDB" id="A0A1G4K3Z0"/>
<evidence type="ECO:0000256" key="3">
    <source>
        <dbReference type="ARBA" id="ARBA00022723"/>
    </source>
</evidence>
<dbReference type="NCBIfam" id="TIGR02967">
    <property type="entry name" value="guan_deamin"/>
    <property type="match status" value="1"/>
</dbReference>
<dbReference type="PANTHER" id="PTHR11271">
    <property type="entry name" value="GUANINE DEAMINASE"/>
    <property type="match status" value="1"/>
</dbReference>
<dbReference type="Pfam" id="PF01979">
    <property type="entry name" value="Amidohydro_1"/>
    <property type="match status" value="1"/>
</dbReference>
<keyword evidence="5 8" id="KW-0862">Zinc</keyword>
<evidence type="ECO:0000256" key="8">
    <source>
        <dbReference type="RuleBase" id="RU366009"/>
    </source>
</evidence>
<dbReference type="InterPro" id="IPR006680">
    <property type="entry name" value="Amidohydro-rel"/>
</dbReference>
<dbReference type="InterPro" id="IPR051607">
    <property type="entry name" value="Metallo-dep_hydrolases"/>
</dbReference>
<gene>
    <name evidence="10" type="ORF">LAMI_0F14730G</name>
</gene>